<accession>A0ABW7P8N1</accession>
<protein>
    <submittedName>
        <fullName evidence="2">Cupin domain-containing protein</fullName>
    </submittedName>
</protein>
<dbReference type="InterPro" id="IPR011051">
    <property type="entry name" value="RmlC_Cupin_sf"/>
</dbReference>
<proteinExistence type="predicted"/>
<keyword evidence="3" id="KW-1185">Reference proteome</keyword>
<dbReference type="Proteomes" id="UP001610631">
    <property type="component" value="Unassembled WGS sequence"/>
</dbReference>
<dbReference type="Gene3D" id="2.60.120.10">
    <property type="entry name" value="Jelly Rolls"/>
    <property type="match status" value="1"/>
</dbReference>
<feature type="domain" description="ChrR-like cupin" evidence="1">
    <location>
        <begin position="13"/>
        <end position="98"/>
    </location>
</feature>
<dbReference type="EMBL" id="JBBDHD010000007">
    <property type="protein sequence ID" value="MFH7594401.1"/>
    <property type="molecule type" value="Genomic_DNA"/>
</dbReference>
<dbReference type="RefSeq" id="WP_395508333.1">
    <property type="nucleotide sequence ID" value="NZ_JBBDHD010000007.1"/>
</dbReference>
<name>A0ABW7P8N1_9ACTN</name>
<dbReference type="InterPro" id="IPR025979">
    <property type="entry name" value="ChrR-like_cupin_dom"/>
</dbReference>
<reference evidence="2 3" key="1">
    <citation type="submission" date="2024-03" db="EMBL/GenBank/DDBJ databases">
        <title>Whole genome sequencing of Streptomyces racemochromogenes, to identify antimicrobial biosynthetic gene clusters.</title>
        <authorList>
            <person name="Suryawanshi P."/>
            <person name="Krishnaraj P.U."/>
            <person name="Arun Y.P."/>
            <person name="Suryawanshi M.P."/>
            <person name="Rakshit O."/>
        </authorList>
    </citation>
    <scope>NUCLEOTIDE SEQUENCE [LARGE SCALE GENOMIC DNA]</scope>
    <source>
        <strain evidence="2 3">AUDT626</strain>
    </source>
</reference>
<dbReference type="Pfam" id="PF12973">
    <property type="entry name" value="Cupin_7"/>
    <property type="match status" value="1"/>
</dbReference>
<comment type="caution">
    <text evidence="2">The sequence shown here is derived from an EMBL/GenBank/DDBJ whole genome shotgun (WGS) entry which is preliminary data.</text>
</comment>
<sequence>MSAHLDQAPVSDSQVNEHITMRVLKEGTPNDPSVIVLLEFAPGAQFGEDRHTVREIVHVLKGEFGDGTNVWPAGTLLCAEPGSVHHPQSAAGCTILVVYPDGEDA</sequence>
<dbReference type="InterPro" id="IPR014710">
    <property type="entry name" value="RmlC-like_jellyroll"/>
</dbReference>
<gene>
    <name evidence="2" type="ORF">WDV06_04750</name>
</gene>
<evidence type="ECO:0000259" key="1">
    <source>
        <dbReference type="Pfam" id="PF12973"/>
    </source>
</evidence>
<evidence type="ECO:0000313" key="3">
    <source>
        <dbReference type="Proteomes" id="UP001610631"/>
    </source>
</evidence>
<evidence type="ECO:0000313" key="2">
    <source>
        <dbReference type="EMBL" id="MFH7594401.1"/>
    </source>
</evidence>
<organism evidence="2 3">
    <name type="scientific">Streptomyces racemochromogenes</name>
    <dbReference type="NCBI Taxonomy" id="67353"/>
    <lineage>
        <taxon>Bacteria</taxon>
        <taxon>Bacillati</taxon>
        <taxon>Actinomycetota</taxon>
        <taxon>Actinomycetes</taxon>
        <taxon>Kitasatosporales</taxon>
        <taxon>Streptomycetaceae</taxon>
        <taxon>Streptomyces</taxon>
    </lineage>
</organism>
<dbReference type="SUPFAM" id="SSF51182">
    <property type="entry name" value="RmlC-like cupins"/>
    <property type="match status" value="1"/>
</dbReference>